<organism evidence="1 2">
    <name type="scientific">Streptomyces lonarensis</name>
    <dbReference type="NCBI Taxonomy" id="700599"/>
    <lineage>
        <taxon>Bacteria</taxon>
        <taxon>Bacillati</taxon>
        <taxon>Actinomycetota</taxon>
        <taxon>Actinomycetes</taxon>
        <taxon>Kitasatosporales</taxon>
        <taxon>Streptomycetaceae</taxon>
        <taxon>Streptomyces</taxon>
    </lineage>
</organism>
<dbReference type="Proteomes" id="UP000578686">
    <property type="component" value="Unassembled WGS sequence"/>
</dbReference>
<evidence type="ECO:0000313" key="2">
    <source>
        <dbReference type="Proteomes" id="UP000578686"/>
    </source>
</evidence>
<name>A0A7X6I1A9_9ACTN</name>
<dbReference type="AlphaFoldDB" id="A0A7X6I1A9"/>
<dbReference type="RefSeq" id="WP_167973710.1">
    <property type="nucleotide sequence ID" value="NZ_BHZG01000131.1"/>
</dbReference>
<proteinExistence type="predicted"/>
<sequence>MFTDPRHERQASAEEANAAIRALVTAQGGRAWSADDLAELGRLRAEWLAAVRAQVTTAA</sequence>
<dbReference type="EMBL" id="JAAVJD010000248">
    <property type="protein sequence ID" value="NJQ08129.1"/>
    <property type="molecule type" value="Genomic_DNA"/>
</dbReference>
<comment type="caution">
    <text evidence="1">The sequence shown here is derived from an EMBL/GenBank/DDBJ whole genome shotgun (WGS) entry which is preliminary data.</text>
</comment>
<reference evidence="1 2" key="1">
    <citation type="submission" date="2020-03" db="EMBL/GenBank/DDBJ databases">
        <title>Draft genome of Streptomyces sp. ventii, isolated from the Axial Seamount in the Pacific Ocean, and resequencing of the two type strains Streptomyces lonarensis strain NCL 716 and Streptomyces bohaiensis strain 11A07.</title>
        <authorList>
            <person name="Loughran R.M."/>
            <person name="Pfannmuller K.M."/>
            <person name="Wasson B.J."/>
            <person name="Deadmond M.C."/>
            <person name="Paddock B.E."/>
            <person name="Koyack M.J."/>
            <person name="Gallegos D.A."/>
            <person name="Mitchell E.A."/>
            <person name="Ushijima B."/>
            <person name="Saw J.H."/>
            <person name="Mcphail K.L."/>
            <person name="Videau P."/>
        </authorList>
    </citation>
    <scope>NUCLEOTIDE SEQUENCE [LARGE SCALE GENOMIC DNA]</scope>
    <source>
        <strain evidence="1 2">NCL716</strain>
    </source>
</reference>
<gene>
    <name evidence="1" type="ORF">HCN56_21735</name>
</gene>
<evidence type="ECO:0000313" key="1">
    <source>
        <dbReference type="EMBL" id="NJQ08129.1"/>
    </source>
</evidence>
<protein>
    <submittedName>
        <fullName evidence="1">Uncharacterized protein</fullName>
    </submittedName>
</protein>
<keyword evidence="2" id="KW-1185">Reference proteome</keyword>
<accession>A0A7X6I1A9</accession>